<keyword evidence="3" id="KW-0964">Secreted</keyword>
<keyword evidence="5" id="KW-0572">Peptidoglycan-anchor</keyword>
<dbReference type="STRING" id="269670.SAMN02982927_02983"/>
<feature type="compositionally biased region" description="Polar residues" evidence="6">
    <location>
        <begin position="1919"/>
        <end position="1929"/>
    </location>
</feature>
<comment type="subcellular location">
    <subcellularLocation>
        <location evidence="1">Secreted</location>
        <location evidence="1">Cell wall</location>
        <topology evidence="1">Peptidoglycan-anchor</topology>
    </subcellularLocation>
</comment>
<protein>
    <submittedName>
        <fullName evidence="9">LPXTG-motif cell wall anchor domain-containing protein</fullName>
    </submittedName>
</protein>
<feature type="region of interest" description="Disordered" evidence="6">
    <location>
        <begin position="1008"/>
        <end position="1032"/>
    </location>
</feature>
<dbReference type="SUPFAM" id="SSF49401">
    <property type="entry name" value="Bacterial adhesins"/>
    <property type="match status" value="6"/>
</dbReference>
<dbReference type="Proteomes" id="UP000198752">
    <property type="component" value="Unassembled WGS sequence"/>
</dbReference>
<dbReference type="EMBL" id="FOOY01000025">
    <property type="protein sequence ID" value="SFG85203.1"/>
    <property type="molecule type" value="Genomic_DNA"/>
</dbReference>
<dbReference type="Pfam" id="PF17961">
    <property type="entry name" value="Big_8"/>
    <property type="match status" value="1"/>
</dbReference>
<feature type="compositionally biased region" description="Polar residues" evidence="6">
    <location>
        <begin position="1015"/>
        <end position="1025"/>
    </location>
</feature>
<feature type="compositionally biased region" description="Basic and acidic residues" evidence="6">
    <location>
        <begin position="2118"/>
        <end position="2135"/>
    </location>
</feature>
<dbReference type="InterPro" id="IPR008456">
    <property type="entry name" value="Collagen-bd_dom"/>
</dbReference>
<dbReference type="PROSITE" id="PS50847">
    <property type="entry name" value="GRAM_POS_ANCHORING"/>
    <property type="match status" value="1"/>
</dbReference>
<dbReference type="PANTHER" id="PTHR23303:SF15">
    <property type="entry name" value="COLOSSIN-A"/>
    <property type="match status" value="1"/>
</dbReference>
<evidence type="ECO:0000256" key="6">
    <source>
        <dbReference type="SAM" id="MobiDB-lite"/>
    </source>
</evidence>
<evidence type="ECO:0000313" key="10">
    <source>
        <dbReference type="Proteomes" id="UP000198752"/>
    </source>
</evidence>
<dbReference type="Gene3D" id="2.60.40.10">
    <property type="entry name" value="Immunoglobulins"/>
    <property type="match status" value="10"/>
</dbReference>
<keyword evidence="10" id="KW-1185">Reference proteome</keyword>
<dbReference type="Pfam" id="PF17210">
    <property type="entry name" value="SdrD_B"/>
    <property type="match status" value="10"/>
</dbReference>
<feature type="region of interest" description="Disordered" evidence="6">
    <location>
        <begin position="2298"/>
        <end position="2321"/>
    </location>
</feature>
<evidence type="ECO:0000256" key="2">
    <source>
        <dbReference type="ARBA" id="ARBA00022512"/>
    </source>
</evidence>
<dbReference type="PANTHER" id="PTHR23303">
    <property type="entry name" value="CARBOXYPEPTIDASE REGULATORY REGION-CONTAINING"/>
    <property type="match status" value="1"/>
</dbReference>
<keyword evidence="2" id="KW-0134">Cell wall</keyword>
<evidence type="ECO:0000313" key="9">
    <source>
        <dbReference type="EMBL" id="SFG85203.1"/>
    </source>
</evidence>
<feature type="compositionally biased region" description="Basic and acidic residues" evidence="6">
    <location>
        <begin position="2056"/>
        <end position="2067"/>
    </location>
</feature>
<reference evidence="10" key="1">
    <citation type="submission" date="2016-10" db="EMBL/GenBank/DDBJ databases">
        <authorList>
            <person name="Varghese N."/>
            <person name="Submissions S."/>
        </authorList>
    </citation>
    <scope>NUCLEOTIDE SEQUENCE [LARGE SCALE GENOMIC DNA]</scope>
    <source>
        <strain evidence="10">ATCC 700379</strain>
    </source>
</reference>
<dbReference type="InterPro" id="IPR033764">
    <property type="entry name" value="Sdr_B"/>
</dbReference>
<dbReference type="InterPro" id="IPR041171">
    <property type="entry name" value="SDR_Ig"/>
</dbReference>
<dbReference type="InterPro" id="IPR008966">
    <property type="entry name" value="Adhesion_dom_sf"/>
</dbReference>
<feature type="region of interest" description="Disordered" evidence="6">
    <location>
        <begin position="1844"/>
        <end position="1871"/>
    </location>
</feature>
<dbReference type="InterPro" id="IPR013783">
    <property type="entry name" value="Ig-like_fold"/>
</dbReference>
<feature type="domain" description="Gram-positive cocci surface proteins LPxTG" evidence="8">
    <location>
        <begin position="2412"/>
        <end position="2447"/>
    </location>
</feature>
<feature type="compositionally biased region" description="Basic and acidic residues" evidence="6">
    <location>
        <begin position="1859"/>
        <end position="1871"/>
    </location>
</feature>
<keyword evidence="7" id="KW-0812">Transmembrane</keyword>
<dbReference type="Gene3D" id="2.60.40.740">
    <property type="match status" value="5"/>
</dbReference>
<name>A0A1I2V857_9BACL</name>
<dbReference type="InterPro" id="IPR011252">
    <property type="entry name" value="Fibrogen-bd_dom1"/>
</dbReference>
<evidence type="ECO:0000256" key="3">
    <source>
        <dbReference type="ARBA" id="ARBA00022525"/>
    </source>
</evidence>
<keyword evidence="7" id="KW-0472">Membrane</keyword>
<evidence type="ECO:0000256" key="7">
    <source>
        <dbReference type="SAM" id="Phobius"/>
    </source>
</evidence>
<keyword evidence="4" id="KW-0732">Signal</keyword>
<evidence type="ECO:0000259" key="8">
    <source>
        <dbReference type="PROSITE" id="PS50847"/>
    </source>
</evidence>
<feature type="region of interest" description="Disordered" evidence="6">
    <location>
        <begin position="1053"/>
        <end position="1097"/>
    </location>
</feature>
<feature type="compositionally biased region" description="Low complexity" evidence="6">
    <location>
        <begin position="635"/>
        <end position="647"/>
    </location>
</feature>
<dbReference type="Pfam" id="PF00746">
    <property type="entry name" value="Gram_pos_anchor"/>
    <property type="match status" value="1"/>
</dbReference>
<accession>A0A1I2V857</accession>
<feature type="transmembrane region" description="Helical" evidence="7">
    <location>
        <begin position="2421"/>
        <end position="2440"/>
    </location>
</feature>
<dbReference type="GO" id="GO:0007155">
    <property type="term" value="P:cell adhesion"/>
    <property type="evidence" value="ECO:0007669"/>
    <property type="project" value="InterPro"/>
</dbReference>
<keyword evidence="7" id="KW-1133">Transmembrane helix</keyword>
<feature type="compositionally biased region" description="Basic and acidic residues" evidence="6">
    <location>
        <begin position="2038"/>
        <end position="2048"/>
    </location>
</feature>
<feature type="region of interest" description="Disordered" evidence="6">
    <location>
        <begin position="632"/>
        <end position="652"/>
    </location>
</feature>
<dbReference type="NCBIfam" id="TIGR01167">
    <property type="entry name" value="LPXTG_anchor"/>
    <property type="match status" value="1"/>
</dbReference>
<gene>
    <name evidence="9" type="ORF">SAMN02982927_02983</name>
</gene>
<sequence length="2447" mass="264249">MRAKRLPLGLKKTKHNRLVKRLMIIALSFFVVFSQMSLSPFMGKAEALESGSQINDATVTLTNFKVDDKDMSNSSTNANVDPNSSVELDYDWSIPDGAVNSGDYFTFSIPSQIDVPNGFTEQVNLNGTPIGTPIGTLTVGTDNKATITLNDYFQKNPSYINRKGTATINVSFAQSVKTGTVVQQIDFGNGKNYTLAFKTSQNDVTKSGVTDTHTNSTPDFNASTITWTSYINTHADTVDNATVTDTPTLPTGVGDPTNMHIYPVTMNLDGSEASKGAELTSPSDYTVSPVNSSTHVFTISFTNPITQAYKIVYDTTINQDKKINSGSPSSSVNPSFTNNIQLNGTVDGNSLTDAKNSASVTAHYAPFMTKSSNGSYDSSTQTITWTINYNFNNSLVNSPVIHDIVTGDSGYVDGSLTVKKVTPTGSSSYKNPISDTGTVNSISSDRKTFDITLNGGSQTSDAYVITYKTQASDSEHIEQGEVSNAATSNGATVNTDPVKVYNVGITKSGTIDPKSNTINWTIDLNQLHQTLNATSDKNGPTLTDTFGSGIYGFDQSSLTIIDKNNSNNKLTEGTDYAVTPSNDGNSGFTIDFHHPLDSTIEYLLSYSTNYNPQSGYSNNYKLDYNDGTVDKKETGSGSVGASSAESTNGYKTGSYDASTKTFTWDEVVNFDSLTMEKAEVTDTMNQDPDKNGSHNIMVTNPETGKPIVTVYKFNYDSGDPHAKKLLTPLKGEVVNPSDYTVTPTTTEAGITGFTLTFNNEIKEPYVIEYQSQPTGVIYKSGNYKNDVTLKDLDNSSVTYSFNKTVTVPHAADYTVKNGQMLGAPYDTVEWNVAINEAQSDLGKNVKLTDSLSANQTYDHDSFKLYKAVVDPSTGNLTKGDLVPLTGYSISFSQSANNGENFELDFPANQEITGAYILTYNQNIVRSKGLTQIINNAQIAGAGYTSTSFSEPVNVRIATGGATGSGEDVGYVSVGNYVWFDKNRDGIQESNEEGIPGIVLSIKRSDNKDIIMPDGSQPTEQTTDSTGHYEFSNLPALPDGQHYIVSIDNDAQSTKNALNGKVPTLKEQGNDTSKDSSTNSAESKDLKNDGDSDQTLDFGFKVPSVSVGDYVWLDKNRDGIQNSEDGDNSGINGVKLNLIVVDKDGKTVDSSVKNINGETVGSQITSTHDGKAGYYNFTDLPLLPDGEFYQVSIDKNDDGTLTALDNLVPTEPQKTATDKDSSDWTANAVTLNEDGESDPTLDFGFVEKSVSVGDYVWKDINRDGIQQDGEKGINGVRLNVSVVDADGQVIKSTVTDVFGNEVLIQTTKKNETTGKDGYYLFPDLPALPSDQRYQVTIDQDQSALALTNLIPTLAGQGDNNENDSSTWTETAKALTENGDEDQSLDFGFVEKSVSVGDYVWKDVNRDGIQQNGESGINDVQVHLTLVDADGEHPVTDVFGDSVQHQKTVTKDGNKGYYQFDNLPALLPGQLYRVTVDLDQPADALNNLIPTLAGRGDKTQDSSSNFADSILLPNDKDNDPTLDFGYIEKSVSVGNYVWKDMNRDGIQQDGEKGINGVQLSVSVVDADGQVIKSTVTDVFGNEVLIQTTKKNETTGKDGYYLFPDLPALPSDQRYQVTIDQDQSASALTNLIPTLAGQGDNNENDSSTWTETAKALTENGDKDQSLDFGFVEKSVSVGDYVWKDINRDGIQQDNEQGINGVQVRLTMVDQYGEHPVKDVYGDDVNPKTTTDDKNGNKGYYKFTNLPALLPGQLYRVTIDTDAESSKSALANLITTLAGQGSDLAKDSSTGFVNSVFLPNNNNDDPTLDFGYIEKSVSVGDYVWKDVNRNGKQDDGNTGINNVTVRITGPDGQSVTDVYGDPVGERRTETKDGKTGHYEFDNLPALPSGKHYTVSIVTDDTTKEALTNLIPTQTGEGTRAEDSSTGNAESTDLINDGDSDPTLDFGYIENSVSVGDYIWLDKNKNGIQDNNESGIESVVVNVIGPNGKPVIDVFGNEVKATKTDSKGHYEFGNLPALPEGKHYTVTIDQNASKDALNNLIPTKEKAGEDSAKDSSTWKAESSDLTKNGDKDPTLDFGFIQKSVSVGDYVWLDKNKDGIQNDNEKGIEGVTVTIKGPNGQTVKDNDGKEITSTKTDKDGHYGFTNLPSLPAGEHYKVSIDKDTSKQALINLAPTKENGSSDKGKDSSTWRSESGNLFNDGDKDLSLDFGFIEKSVSVGDYIWLDKNKNGVQDKGESGIPGVVIVITGPDGKPVTDLNGNEVNQVKTDSEGHYEFSNLPSLPEGQHYTVSIDRDASKGALKGLIPAKENGTNDKSKDSSTWKAESGNLLNDGDQDLTLDFGFVEETVPLVLKGGEPGAIYNVVDENGHVIVRGVMADEEGNVNFKGLATGKYHLVLVRGVEAETQTTKKPKVKGTKGLPITGDTNDMMTMAVGAILLIGGGFLTIFSRRRRKN</sequence>
<organism evidence="9 10">
    <name type="scientific">Sporolactobacillus nakayamae</name>
    <dbReference type="NCBI Taxonomy" id="269670"/>
    <lineage>
        <taxon>Bacteria</taxon>
        <taxon>Bacillati</taxon>
        <taxon>Bacillota</taxon>
        <taxon>Bacilli</taxon>
        <taxon>Bacillales</taxon>
        <taxon>Sporolactobacillaceae</taxon>
        <taxon>Sporolactobacillus</taxon>
    </lineage>
</organism>
<dbReference type="GO" id="GO:0005518">
    <property type="term" value="F:collagen binding"/>
    <property type="evidence" value="ECO:0007669"/>
    <property type="project" value="InterPro"/>
</dbReference>
<dbReference type="SUPFAM" id="SSF117074">
    <property type="entry name" value="Hypothetical protein PA1324"/>
    <property type="match status" value="10"/>
</dbReference>
<evidence type="ECO:0000256" key="5">
    <source>
        <dbReference type="ARBA" id="ARBA00023088"/>
    </source>
</evidence>
<feature type="region of interest" description="Disordered" evidence="6">
    <location>
        <begin position="2111"/>
        <end position="2141"/>
    </location>
</feature>
<dbReference type="OrthoDB" id="2056845at2"/>
<dbReference type="RefSeq" id="WP_093674326.1">
    <property type="nucleotide sequence ID" value="NZ_FOOY01000025.1"/>
</dbReference>
<proteinExistence type="predicted"/>
<feature type="compositionally biased region" description="Basic and acidic residues" evidence="6">
    <location>
        <begin position="2304"/>
        <end position="2313"/>
    </location>
</feature>
<dbReference type="Gene3D" id="2.60.40.1280">
    <property type="match status" value="1"/>
</dbReference>
<evidence type="ECO:0000256" key="1">
    <source>
        <dbReference type="ARBA" id="ARBA00004168"/>
    </source>
</evidence>
<feature type="region of interest" description="Disordered" evidence="6">
    <location>
        <begin position="2166"/>
        <end position="2191"/>
    </location>
</feature>
<feature type="region of interest" description="Disordered" evidence="6">
    <location>
        <begin position="1909"/>
        <end position="1934"/>
    </location>
</feature>
<dbReference type="InterPro" id="IPR019931">
    <property type="entry name" value="LPXTG_anchor"/>
</dbReference>
<feature type="region of interest" description="Disordered" evidence="6">
    <location>
        <begin position="682"/>
        <end position="701"/>
    </location>
</feature>
<feature type="region of interest" description="Disordered" evidence="6">
    <location>
        <begin position="2037"/>
        <end position="2067"/>
    </location>
</feature>
<dbReference type="InterPro" id="IPR051417">
    <property type="entry name" value="SDr/BOS_complex"/>
</dbReference>
<evidence type="ECO:0000256" key="4">
    <source>
        <dbReference type="ARBA" id="ARBA00022729"/>
    </source>
</evidence>
<dbReference type="Pfam" id="PF05737">
    <property type="entry name" value="Collagen_bind"/>
    <property type="match status" value="4"/>
</dbReference>
<feature type="compositionally biased region" description="Basic and acidic residues" evidence="6">
    <location>
        <begin position="2173"/>
        <end position="2182"/>
    </location>
</feature>